<comment type="caution">
    <text evidence="2">The sequence shown here is derived from an EMBL/GenBank/DDBJ whole genome shotgun (WGS) entry which is preliminary data.</text>
</comment>
<feature type="transmembrane region" description="Helical" evidence="1">
    <location>
        <begin position="16"/>
        <end position="39"/>
    </location>
</feature>
<dbReference type="EMBL" id="BAABME010007074">
    <property type="protein sequence ID" value="GAA0170048.1"/>
    <property type="molecule type" value="Genomic_DNA"/>
</dbReference>
<evidence type="ECO:0000256" key="1">
    <source>
        <dbReference type="SAM" id="Phobius"/>
    </source>
</evidence>
<dbReference type="AlphaFoldDB" id="A0AAV3R223"/>
<evidence type="ECO:0000313" key="2">
    <source>
        <dbReference type="EMBL" id="GAA0170048.1"/>
    </source>
</evidence>
<keyword evidence="1" id="KW-0472">Membrane</keyword>
<reference evidence="2 3" key="1">
    <citation type="submission" date="2024-01" db="EMBL/GenBank/DDBJ databases">
        <title>The complete chloroplast genome sequence of Lithospermum erythrorhizon: insights into the phylogenetic relationship among Boraginaceae species and the maternal lineages of purple gromwells.</title>
        <authorList>
            <person name="Okada T."/>
            <person name="Watanabe K."/>
        </authorList>
    </citation>
    <scope>NUCLEOTIDE SEQUENCE [LARGE SCALE GENOMIC DNA]</scope>
</reference>
<sequence length="123" mass="13309">MVLTYVGHGSSAEPRLISFSLSTMVLTCSSILGGCHRVVAPYFCGYGIRCWLGTFAWSVLTGGTLTALFSRIRRGNAGVSLVLADTSFLWLLLHGDTFCVLLRPYPLLVVSSDDSFPKALPSF</sequence>
<keyword evidence="3" id="KW-1185">Reference proteome</keyword>
<feature type="transmembrane region" description="Helical" evidence="1">
    <location>
        <begin position="51"/>
        <end position="69"/>
    </location>
</feature>
<keyword evidence="1" id="KW-0812">Transmembrane</keyword>
<gene>
    <name evidence="2" type="ORF">LIER_24395</name>
</gene>
<accession>A0AAV3R223</accession>
<evidence type="ECO:0000313" key="3">
    <source>
        <dbReference type="Proteomes" id="UP001454036"/>
    </source>
</evidence>
<protein>
    <recommendedName>
        <fullName evidence="4">Transmembrane protein</fullName>
    </recommendedName>
</protein>
<organism evidence="2 3">
    <name type="scientific">Lithospermum erythrorhizon</name>
    <name type="common">Purple gromwell</name>
    <name type="synonym">Lithospermum officinale var. erythrorhizon</name>
    <dbReference type="NCBI Taxonomy" id="34254"/>
    <lineage>
        <taxon>Eukaryota</taxon>
        <taxon>Viridiplantae</taxon>
        <taxon>Streptophyta</taxon>
        <taxon>Embryophyta</taxon>
        <taxon>Tracheophyta</taxon>
        <taxon>Spermatophyta</taxon>
        <taxon>Magnoliopsida</taxon>
        <taxon>eudicotyledons</taxon>
        <taxon>Gunneridae</taxon>
        <taxon>Pentapetalae</taxon>
        <taxon>asterids</taxon>
        <taxon>lamiids</taxon>
        <taxon>Boraginales</taxon>
        <taxon>Boraginaceae</taxon>
        <taxon>Boraginoideae</taxon>
        <taxon>Lithospermeae</taxon>
        <taxon>Lithospermum</taxon>
    </lineage>
</organism>
<name>A0AAV3R223_LITER</name>
<dbReference type="Proteomes" id="UP001454036">
    <property type="component" value="Unassembled WGS sequence"/>
</dbReference>
<proteinExistence type="predicted"/>
<evidence type="ECO:0008006" key="4">
    <source>
        <dbReference type="Google" id="ProtNLM"/>
    </source>
</evidence>
<keyword evidence="1" id="KW-1133">Transmembrane helix</keyword>